<dbReference type="Proteomes" id="UP000573327">
    <property type="component" value="Unassembled WGS sequence"/>
</dbReference>
<comment type="caution">
    <text evidence="4">The sequence shown here is derived from an EMBL/GenBank/DDBJ whole genome shotgun (WGS) entry which is preliminary data.</text>
</comment>
<dbReference type="PANTHER" id="PTHR11548">
    <property type="entry name" value="THYMIDYLATE SYNTHASE 1"/>
    <property type="match status" value="1"/>
</dbReference>
<keyword evidence="2 4" id="KW-0808">Transferase</keyword>
<evidence type="ECO:0000313" key="5">
    <source>
        <dbReference type="Proteomes" id="UP000573327"/>
    </source>
</evidence>
<feature type="domain" description="Thymidylate synthase/dCMP hydroxymethylase" evidence="3">
    <location>
        <begin position="115"/>
        <end position="212"/>
    </location>
</feature>
<dbReference type="GO" id="GO:0005829">
    <property type="term" value="C:cytosol"/>
    <property type="evidence" value="ECO:0007669"/>
    <property type="project" value="TreeGrafter"/>
</dbReference>
<dbReference type="RefSeq" id="WP_184923034.1">
    <property type="nucleotide sequence ID" value="NZ_JACHJR010000001.1"/>
</dbReference>
<dbReference type="GO" id="GO:0004799">
    <property type="term" value="F:thymidylate synthase activity"/>
    <property type="evidence" value="ECO:0007669"/>
    <property type="project" value="UniProtKB-EC"/>
</dbReference>
<evidence type="ECO:0000256" key="2">
    <source>
        <dbReference type="ARBA" id="ARBA00022679"/>
    </source>
</evidence>
<accession>A0A7W7WKV5</accession>
<evidence type="ECO:0000259" key="3">
    <source>
        <dbReference type="Pfam" id="PF00303"/>
    </source>
</evidence>
<dbReference type="EC" id="2.1.1.45" evidence="4"/>
<dbReference type="InterPro" id="IPR045097">
    <property type="entry name" value="Thymidate_synth/dCMP_Mease"/>
</dbReference>
<dbReference type="GO" id="GO:0006231">
    <property type="term" value="P:dTMP biosynthetic process"/>
    <property type="evidence" value="ECO:0007669"/>
    <property type="project" value="TreeGrafter"/>
</dbReference>
<gene>
    <name evidence="4" type="ORF">F4556_006757</name>
</gene>
<dbReference type="Pfam" id="PF00303">
    <property type="entry name" value="Thymidylat_synt"/>
    <property type="match status" value="1"/>
</dbReference>
<dbReference type="PANTHER" id="PTHR11548:SF9">
    <property type="entry name" value="THYMIDYLATE SYNTHASE"/>
    <property type="match status" value="1"/>
</dbReference>
<dbReference type="InterPro" id="IPR023451">
    <property type="entry name" value="Thymidate_synth/dCMP_Mease_dom"/>
</dbReference>
<dbReference type="AlphaFoldDB" id="A0A7W7WKV5"/>
<reference evidence="4 5" key="1">
    <citation type="submission" date="2020-08" db="EMBL/GenBank/DDBJ databases">
        <title>Sequencing the genomes of 1000 actinobacteria strains.</title>
        <authorList>
            <person name="Klenk H.-P."/>
        </authorList>
    </citation>
    <scope>NUCLEOTIDE SEQUENCE [LARGE SCALE GENOMIC DNA]</scope>
    <source>
        <strain evidence="4 5">DSM 44786</strain>
    </source>
</reference>
<protein>
    <submittedName>
        <fullName evidence="4">Thymidylate synthase</fullName>
        <ecNumber evidence="4">2.1.1.45</ecNumber>
    </submittedName>
</protein>
<dbReference type="Gene3D" id="3.30.572.10">
    <property type="entry name" value="Thymidylate synthase/dCMP hydroxymethylase domain"/>
    <property type="match status" value="1"/>
</dbReference>
<evidence type="ECO:0000256" key="1">
    <source>
        <dbReference type="ARBA" id="ARBA00022603"/>
    </source>
</evidence>
<dbReference type="InterPro" id="IPR036926">
    <property type="entry name" value="Thymidate_synth/dCMP_Mease_sf"/>
</dbReference>
<organism evidence="4 5">
    <name type="scientific">Kitasatospora gansuensis</name>
    <dbReference type="NCBI Taxonomy" id="258050"/>
    <lineage>
        <taxon>Bacteria</taxon>
        <taxon>Bacillati</taxon>
        <taxon>Actinomycetota</taxon>
        <taxon>Actinomycetes</taxon>
        <taxon>Kitasatosporales</taxon>
        <taxon>Streptomycetaceae</taxon>
        <taxon>Kitasatospora</taxon>
    </lineage>
</organism>
<evidence type="ECO:0000313" key="4">
    <source>
        <dbReference type="EMBL" id="MBB4951222.1"/>
    </source>
</evidence>
<name>A0A7W7WKV5_9ACTN</name>
<sequence>MLAAPSLPNFQRAYGQALEHLITTPQFTNRPRGNHSQESLGLSFTLTDPRARSLFLESRPVNPIYHFAEALWYLGGRDDLAMIGYYARRRRLDSSDGVTIVGSAYGKRLFPAPFDQALALLRSERDSKRAFLPVFWPGALDDPASPDVPCLIGLQLLAREGRLHMVAYMRANDANRGLIADVFSFTFIQEFAARLLGLELGTYTHHVGSMHVAVAELLHLADVAAEAGHSVGQPARFAPESMPAGSGWEQVRQLLVHEEVLRTNQMQYAPADIAALDLSPYWQEIVRLFEVQRQLIHCAADPVDADLLTALTPAHRWQVTRRWAKRMPAEVTA</sequence>
<proteinExistence type="predicted"/>
<keyword evidence="5" id="KW-1185">Reference proteome</keyword>
<keyword evidence="1 4" id="KW-0489">Methyltransferase</keyword>
<dbReference type="SUPFAM" id="SSF55831">
    <property type="entry name" value="Thymidylate synthase/dCMP hydroxymethylase"/>
    <property type="match status" value="1"/>
</dbReference>
<dbReference type="EMBL" id="JACHJR010000001">
    <property type="protein sequence ID" value="MBB4951222.1"/>
    <property type="molecule type" value="Genomic_DNA"/>
</dbReference>
<dbReference type="GO" id="GO:0032259">
    <property type="term" value="P:methylation"/>
    <property type="evidence" value="ECO:0007669"/>
    <property type="project" value="UniProtKB-KW"/>
</dbReference>